<dbReference type="InterPro" id="IPR007055">
    <property type="entry name" value="BON_dom"/>
</dbReference>
<dbReference type="Pfam" id="PF04972">
    <property type="entry name" value="BON"/>
    <property type="match status" value="1"/>
</dbReference>
<evidence type="ECO:0000313" key="4">
    <source>
        <dbReference type="Proteomes" id="UP000315017"/>
    </source>
</evidence>
<organism evidence="3 4">
    <name type="scientific">Anatilimnocola aggregata</name>
    <dbReference type="NCBI Taxonomy" id="2528021"/>
    <lineage>
        <taxon>Bacteria</taxon>
        <taxon>Pseudomonadati</taxon>
        <taxon>Planctomycetota</taxon>
        <taxon>Planctomycetia</taxon>
        <taxon>Pirellulales</taxon>
        <taxon>Pirellulaceae</taxon>
        <taxon>Anatilimnocola</taxon>
    </lineage>
</organism>
<sequence length="144" mass="15130">MRCYGILLLALLAGCENSLGPTTKTAPPPGSSSTDNSSVRLPADGATSRDNTAVNTRDQSSSTKTPFDQGQGADDIKVTADIRTKIVNHSGMSINGRNVKIITENGKVTLRGPVSSQEEKDVIDKFAKDTSGAVNVDNQIEIAP</sequence>
<dbReference type="Proteomes" id="UP000315017">
    <property type="component" value="Chromosome"/>
</dbReference>
<dbReference type="InterPro" id="IPR051686">
    <property type="entry name" value="Lipoprotein_DolP"/>
</dbReference>
<protein>
    <submittedName>
        <fullName evidence="3">Outer membrane lipoprotein</fullName>
    </submittedName>
</protein>
<evidence type="ECO:0000313" key="3">
    <source>
        <dbReference type="EMBL" id="QDU31683.1"/>
    </source>
</evidence>
<name>A0A517YN92_9BACT</name>
<reference evidence="3 4" key="1">
    <citation type="submission" date="2019-02" db="EMBL/GenBank/DDBJ databases">
        <title>Deep-cultivation of Planctomycetes and their phenomic and genomic characterization uncovers novel biology.</title>
        <authorList>
            <person name="Wiegand S."/>
            <person name="Jogler M."/>
            <person name="Boedeker C."/>
            <person name="Pinto D."/>
            <person name="Vollmers J."/>
            <person name="Rivas-Marin E."/>
            <person name="Kohn T."/>
            <person name="Peeters S.H."/>
            <person name="Heuer A."/>
            <person name="Rast P."/>
            <person name="Oberbeckmann S."/>
            <person name="Bunk B."/>
            <person name="Jeske O."/>
            <person name="Meyerdierks A."/>
            <person name="Storesund J.E."/>
            <person name="Kallscheuer N."/>
            <person name="Luecker S."/>
            <person name="Lage O.M."/>
            <person name="Pohl T."/>
            <person name="Merkel B.J."/>
            <person name="Hornburger P."/>
            <person name="Mueller R.-W."/>
            <person name="Bruemmer F."/>
            <person name="Labrenz M."/>
            <person name="Spormann A.M."/>
            <person name="Op den Camp H."/>
            <person name="Overmann J."/>
            <person name="Amann R."/>
            <person name="Jetten M.S.M."/>
            <person name="Mascher T."/>
            <person name="Medema M.H."/>
            <person name="Devos D.P."/>
            <person name="Kaster A.-K."/>
            <person name="Ovreas L."/>
            <person name="Rohde M."/>
            <person name="Galperin M.Y."/>
            <person name="Jogler C."/>
        </authorList>
    </citation>
    <scope>NUCLEOTIDE SEQUENCE [LARGE SCALE GENOMIC DNA]</scope>
    <source>
        <strain evidence="3 4">ETA_A8</strain>
    </source>
</reference>
<gene>
    <name evidence="3" type="ORF">ETAA8_68430</name>
</gene>
<dbReference type="PANTHER" id="PTHR34606:SF15">
    <property type="entry name" value="BON DOMAIN-CONTAINING PROTEIN"/>
    <property type="match status" value="1"/>
</dbReference>
<keyword evidence="3" id="KW-0449">Lipoprotein</keyword>
<dbReference type="EMBL" id="CP036274">
    <property type="protein sequence ID" value="QDU31683.1"/>
    <property type="molecule type" value="Genomic_DNA"/>
</dbReference>
<evidence type="ECO:0000259" key="2">
    <source>
        <dbReference type="PROSITE" id="PS50914"/>
    </source>
</evidence>
<proteinExistence type="predicted"/>
<feature type="domain" description="BON" evidence="2">
    <location>
        <begin position="74"/>
        <end position="144"/>
    </location>
</feature>
<dbReference type="PROSITE" id="PS51257">
    <property type="entry name" value="PROKAR_LIPOPROTEIN"/>
    <property type="match status" value="1"/>
</dbReference>
<dbReference type="PANTHER" id="PTHR34606">
    <property type="entry name" value="BON DOMAIN-CONTAINING PROTEIN"/>
    <property type="match status" value="1"/>
</dbReference>
<keyword evidence="4" id="KW-1185">Reference proteome</keyword>
<feature type="compositionally biased region" description="Polar residues" evidence="1">
    <location>
        <begin position="21"/>
        <end position="39"/>
    </location>
</feature>
<dbReference type="AlphaFoldDB" id="A0A517YN92"/>
<feature type="region of interest" description="Disordered" evidence="1">
    <location>
        <begin position="21"/>
        <end position="75"/>
    </location>
</feature>
<dbReference type="KEGG" id="aagg:ETAA8_68430"/>
<accession>A0A517YN92</accession>
<dbReference type="RefSeq" id="WP_145099224.1">
    <property type="nucleotide sequence ID" value="NZ_CP036274.1"/>
</dbReference>
<feature type="compositionally biased region" description="Polar residues" evidence="1">
    <location>
        <begin position="48"/>
        <end position="68"/>
    </location>
</feature>
<dbReference type="Gene3D" id="3.30.1340.30">
    <property type="match status" value="1"/>
</dbReference>
<dbReference type="OrthoDB" id="285891at2"/>
<dbReference type="PROSITE" id="PS50914">
    <property type="entry name" value="BON"/>
    <property type="match status" value="1"/>
</dbReference>
<evidence type="ECO:0000256" key="1">
    <source>
        <dbReference type="SAM" id="MobiDB-lite"/>
    </source>
</evidence>